<accession>A0A8S1YNJ9</accession>
<dbReference type="PROSITE" id="PS50082">
    <property type="entry name" value="WD_REPEATS_2"/>
    <property type="match status" value="2"/>
</dbReference>
<dbReference type="PANTHER" id="PTHR22847:SF637">
    <property type="entry name" value="WD REPEAT DOMAIN 5B"/>
    <property type="match status" value="1"/>
</dbReference>
<evidence type="ECO:0000313" key="4">
    <source>
        <dbReference type="EMBL" id="CAD8215590.1"/>
    </source>
</evidence>
<dbReference type="AlphaFoldDB" id="A0A8S1YNJ9"/>
<sequence>MGSLDRIMKSQNQMVIQVAVLSICYSPNGNTFASGSHDKSICLWDVKPGKLKAKLDCQTNAVTSICYSPNGNTLVSGSKDKSISFMGCQDRKIKSQ</sequence>
<keyword evidence="2" id="KW-0677">Repeat</keyword>
<dbReference type="PANTHER" id="PTHR22847">
    <property type="entry name" value="WD40 REPEAT PROTEIN"/>
    <property type="match status" value="1"/>
</dbReference>
<feature type="repeat" description="WD" evidence="3">
    <location>
        <begin position="20"/>
        <end position="54"/>
    </location>
</feature>
<dbReference type="Proteomes" id="UP000683925">
    <property type="component" value="Unassembled WGS sequence"/>
</dbReference>
<dbReference type="EMBL" id="CAJJDP010000344">
    <property type="protein sequence ID" value="CAD8215590.1"/>
    <property type="molecule type" value="Genomic_DNA"/>
</dbReference>
<evidence type="ECO:0000256" key="3">
    <source>
        <dbReference type="PROSITE-ProRule" id="PRU00221"/>
    </source>
</evidence>
<dbReference type="Pfam" id="PF00400">
    <property type="entry name" value="WD40"/>
    <property type="match status" value="2"/>
</dbReference>
<comment type="caution">
    <text evidence="4">The sequence shown here is derived from an EMBL/GenBank/DDBJ whole genome shotgun (WGS) entry which is preliminary data.</text>
</comment>
<name>A0A8S1YNJ9_PAROT</name>
<keyword evidence="1 3" id="KW-0853">WD repeat</keyword>
<protein>
    <submittedName>
        <fullName evidence="4">Uncharacterized protein</fullName>
    </submittedName>
</protein>
<proteinExistence type="predicted"/>
<keyword evidence="5" id="KW-1185">Reference proteome</keyword>
<dbReference type="OrthoDB" id="2615105at2759"/>
<dbReference type="SMART" id="SM00320">
    <property type="entry name" value="WD40"/>
    <property type="match status" value="2"/>
</dbReference>
<reference evidence="4" key="1">
    <citation type="submission" date="2021-01" db="EMBL/GenBank/DDBJ databases">
        <authorList>
            <consortium name="Genoscope - CEA"/>
            <person name="William W."/>
        </authorList>
    </citation>
    <scope>NUCLEOTIDE SEQUENCE</scope>
</reference>
<gene>
    <name evidence="4" type="ORF">POCTA_138.1.T3400002</name>
</gene>
<organism evidence="4 5">
    <name type="scientific">Paramecium octaurelia</name>
    <dbReference type="NCBI Taxonomy" id="43137"/>
    <lineage>
        <taxon>Eukaryota</taxon>
        <taxon>Sar</taxon>
        <taxon>Alveolata</taxon>
        <taxon>Ciliophora</taxon>
        <taxon>Intramacronucleata</taxon>
        <taxon>Oligohymenophorea</taxon>
        <taxon>Peniculida</taxon>
        <taxon>Parameciidae</taxon>
        <taxon>Paramecium</taxon>
    </lineage>
</organism>
<evidence type="ECO:0000256" key="1">
    <source>
        <dbReference type="ARBA" id="ARBA00022574"/>
    </source>
</evidence>
<dbReference type="InterPro" id="IPR001680">
    <property type="entry name" value="WD40_rpt"/>
</dbReference>
<dbReference type="PROSITE" id="PS50294">
    <property type="entry name" value="WD_REPEATS_REGION"/>
    <property type="match status" value="1"/>
</dbReference>
<evidence type="ECO:0000256" key="2">
    <source>
        <dbReference type="ARBA" id="ARBA00022737"/>
    </source>
</evidence>
<evidence type="ECO:0000313" key="5">
    <source>
        <dbReference type="Proteomes" id="UP000683925"/>
    </source>
</evidence>
<feature type="repeat" description="WD" evidence="3">
    <location>
        <begin position="55"/>
        <end position="83"/>
    </location>
</feature>
<dbReference type="GO" id="GO:1990234">
    <property type="term" value="C:transferase complex"/>
    <property type="evidence" value="ECO:0007669"/>
    <property type="project" value="UniProtKB-ARBA"/>
</dbReference>